<sequence length="321" mass="36923">MLTLGASVESEHELSIYGDHFGQFKNVDAFVKAVETVFPMIAQHARFVAEAQMTVNSFISALSLLFYGHLLFIFYKELNSLSKIQNLLLCLTQLKFIGTFITLILYKATFTVAENVYSIYALAGLISENYIYFLLRVLYSVEELYWFTLCGVIFHRLLLFIKPQYLRNYNNYFVFLFTFFFMLTLLFRTFVYLFIIALLSFFMMCCSRRTMKVYIYKVGERSEEVANQKKLGILIEAQVVLFILTHILRFIVGFILTVTRVSGDFVVVIFYATTAFNVFTAILPLPVGLLTVWTLNGFLPKNTETTNIAPPMATVTMELSG</sequence>
<dbReference type="AlphaFoldDB" id="A0A8S1GR16"/>
<organism evidence="2 3">
    <name type="scientific">Caenorhabditis auriculariae</name>
    <dbReference type="NCBI Taxonomy" id="2777116"/>
    <lineage>
        <taxon>Eukaryota</taxon>
        <taxon>Metazoa</taxon>
        <taxon>Ecdysozoa</taxon>
        <taxon>Nematoda</taxon>
        <taxon>Chromadorea</taxon>
        <taxon>Rhabditida</taxon>
        <taxon>Rhabditina</taxon>
        <taxon>Rhabditomorpha</taxon>
        <taxon>Rhabditoidea</taxon>
        <taxon>Rhabditidae</taxon>
        <taxon>Peloderinae</taxon>
        <taxon>Caenorhabditis</taxon>
    </lineage>
</organism>
<evidence type="ECO:0000256" key="1">
    <source>
        <dbReference type="SAM" id="Phobius"/>
    </source>
</evidence>
<gene>
    <name evidence="2" type="ORF">CAUJ_LOCUS1002</name>
</gene>
<dbReference type="Proteomes" id="UP000835052">
    <property type="component" value="Unassembled WGS sequence"/>
</dbReference>
<dbReference type="EMBL" id="CAJGYM010000002">
    <property type="protein sequence ID" value="CAD6185083.1"/>
    <property type="molecule type" value="Genomic_DNA"/>
</dbReference>
<keyword evidence="1" id="KW-0812">Transmembrane</keyword>
<name>A0A8S1GR16_9PELO</name>
<protein>
    <submittedName>
        <fullName evidence="2">Uncharacterized protein</fullName>
    </submittedName>
</protein>
<feature type="transmembrane region" description="Helical" evidence="1">
    <location>
        <begin position="144"/>
        <end position="161"/>
    </location>
</feature>
<evidence type="ECO:0000313" key="3">
    <source>
        <dbReference type="Proteomes" id="UP000835052"/>
    </source>
</evidence>
<accession>A0A8S1GR16</accession>
<feature type="transmembrane region" description="Helical" evidence="1">
    <location>
        <begin position="87"/>
        <end position="105"/>
    </location>
</feature>
<feature type="transmembrane region" description="Helical" evidence="1">
    <location>
        <begin position="265"/>
        <end position="293"/>
    </location>
</feature>
<evidence type="ECO:0000313" key="2">
    <source>
        <dbReference type="EMBL" id="CAD6185083.1"/>
    </source>
</evidence>
<feature type="transmembrane region" description="Helical" evidence="1">
    <location>
        <begin position="117"/>
        <end position="135"/>
    </location>
</feature>
<feature type="transmembrane region" description="Helical" evidence="1">
    <location>
        <begin position="173"/>
        <end position="202"/>
    </location>
</feature>
<keyword evidence="1" id="KW-1133">Transmembrane helix</keyword>
<feature type="transmembrane region" description="Helical" evidence="1">
    <location>
        <begin position="57"/>
        <end position="75"/>
    </location>
</feature>
<proteinExistence type="predicted"/>
<reference evidence="2" key="1">
    <citation type="submission" date="2020-10" db="EMBL/GenBank/DDBJ databases">
        <authorList>
            <person name="Kikuchi T."/>
        </authorList>
    </citation>
    <scope>NUCLEOTIDE SEQUENCE</scope>
    <source>
        <strain evidence="2">NKZ352</strain>
    </source>
</reference>
<feature type="transmembrane region" description="Helical" evidence="1">
    <location>
        <begin position="239"/>
        <end position="259"/>
    </location>
</feature>
<keyword evidence="1" id="KW-0472">Membrane</keyword>
<comment type="caution">
    <text evidence="2">The sequence shown here is derived from an EMBL/GenBank/DDBJ whole genome shotgun (WGS) entry which is preliminary data.</text>
</comment>
<keyword evidence="3" id="KW-1185">Reference proteome</keyword>